<evidence type="ECO:0000256" key="1">
    <source>
        <dbReference type="SAM" id="MobiDB-lite"/>
    </source>
</evidence>
<dbReference type="AlphaFoldDB" id="A0A9W8WAM5"/>
<name>A0A9W8WAM5_9HYPO</name>
<dbReference type="Proteomes" id="UP001140502">
    <property type="component" value="Unassembled WGS sequence"/>
</dbReference>
<evidence type="ECO:0000313" key="3">
    <source>
        <dbReference type="Proteomes" id="UP001140502"/>
    </source>
</evidence>
<feature type="non-terminal residue" evidence="2">
    <location>
        <position position="116"/>
    </location>
</feature>
<feature type="region of interest" description="Disordered" evidence="1">
    <location>
        <begin position="48"/>
        <end position="78"/>
    </location>
</feature>
<protein>
    <submittedName>
        <fullName evidence="2">Uncharacterized protein</fullName>
    </submittedName>
</protein>
<dbReference type="EMBL" id="JAPEUR010000149">
    <property type="protein sequence ID" value="KAJ4317995.1"/>
    <property type="molecule type" value="Genomic_DNA"/>
</dbReference>
<gene>
    <name evidence="2" type="ORF">N0V84_007049</name>
</gene>
<sequence length="116" mass="12994">MPLQHPLSPVAAEGHHYVKILHSLVSIDLGNCRAPNLLLNDDDLKYAIDAPESPNRKPKKDLDYRPEKPGPGIDRYSKIPAPNTIYKENLTFLDEAYDKFKPLKGKLSCKNSTIVA</sequence>
<dbReference type="OrthoDB" id="3220769at2759"/>
<organism evidence="2 3">
    <name type="scientific">Fusarium piperis</name>
    <dbReference type="NCBI Taxonomy" id="1435070"/>
    <lineage>
        <taxon>Eukaryota</taxon>
        <taxon>Fungi</taxon>
        <taxon>Dikarya</taxon>
        <taxon>Ascomycota</taxon>
        <taxon>Pezizomycotina</taxon>
        <taxon>Sordariomycetes</taxon>
        <taxon>Hypocreomycetidae</taxon>
        <taxon>Hypocreales</taxon>
        <taxon>Nectriaceae</taxon>
        <taxon>Fusarium</taxon>
        <taxon>Fusarium solani species complex</taxon>
    </lineage>
</organism>
<reference evidence="2" key="1">
    <citation type="submission" date="2022-10" db="EMBL/GenBank/DDBJ databases">
        <title>Tapping the CABI collections for fungal endophytes: first genome assemblies for Collariella, Neodidymelliopsis, Ascochyta clinopodiicola, Didymella pomorum, Didymosphaeria variabile, Neocosmospora piperis and Neocucurbitaria cava.</title>
        <authorList>
            <person name="Hill R."/>
        </authorList>
    </citation>
    <scope>NUCLEOTIDE SEQUENCE</scope>
    <source>
        <strain evidence="2">IMI 366586</strain>
    </source>
</reference>
<comment type="caution">
    <text evidence="2">The sequence shown here is derived from an EMBL/GenBank/DDBJ whole genome shotgun (WGS) entry which is preliminary data.</text>
</comment>
<accession>A0A9W8WAM5</accession>
<proteinExistence type="predicted"/>
<keyword evidence="3" id="KW-1185">Reference proteome</keyword>
<evidence type="ECO:0000313" key="2">
    <source>
        <dbReference type="EMBL" id="KAJ4317995.1"/>
    </source>
</evidence>